<accession>A0A5N5WDI2</accession>
<dbReference type="OrthoDB" id="3078379at2"/>
<dbReference type="EMBL" id="VOKX01000010">
    <property type="protein sequence ID" value="KAB7849276.1"/>
    <property type="molecule type" value="Genomic_DNA"/>
</dbReference>
<evidence type="ECO:0000313" key="1">
    <source>
        <dbReference type="EMBL" id="KAB7849276.1"/>
    </source>
</evidence>
<sequence length="157" mass="18267">MAETWTEEQLITDGFERVHCESEWYDGPRAGLADIDGKPHYFENHDYGHTGEADEYQVWPASEAAVTLERERWAIFARWNERHEAGEVGPETHPGRGGIDSRYDELELLLASHRRPPNDARRLTGELRFAAGTRYRAEGLDYWIRWRPSRDPQLDSL</sequence>
<name>A0A5N5WDI2_STRMB</name>
<protein>
    <submittedName>
        <fullName evidence="1">Uncharacterized protein</fullName>
    </submittedName>
</protein>
<dbReference type="RefSeq" id="WP_152262922.1">
    <property type="nucleotide sequence ID" value="NZ_VOKX01000010.1"/>
</dbReference>
<reference evidence="1 2" key="1">
    <citation type="journal article" date="2019" name="Microb. Cell Fact.">
        <title>Exploring novel herbicidin analogues by transcriptional regulator overexpression and MS/MS molecular networking.</title>
        <authorList>
            <person name="Shi Y."/>
            <person name="Gu R."/>
            <person name="Li Y."/>
            <person name="Wang X."/>
            <person name="Ren W."/>
            <person name="Li X."/>
            <person name="Wang L."/>
            <person name="Xie Y."/>
            <person name="Hong B."/>
        </authorList>
    </citation>
    <scope>NUCLEOTIDE SEQUENCE [LARGE SCALE GENOMIC DNA]</scope>
    <source>
        <strain evidence="1 2">US-43</strain>
    </source>
</reference>
<organism evidence="1 2">
    <name type="scientific">Streptomyces mobaraensis</name>
    <name type="common">Streptoverticillium mobaraense</name>
    <dbReference type="NCBI Taxonomy" id="35621"/>
    <lineage>
        <taxon>Bacteria</taxon>
        <taxon>Bacillati</taxon>
        <taxon>Actinomycetota</taxon>
        <taxon>Actinomycetes</taxon>
        <taxon>Kitasatosporales</taxon>
        <taxon>Streptomycetaceae</taxon>
        <taxon>Streptomyces</taxon>
    </lineage>
</organism>
<evidence type="ECO:0000313" key="2">
    <source>
        <dbReference type="Proteomes" id="UP000327000"/>
    </source>
</evidence>
<comment type="caution">
    <text evidence="1">The sequence shown here is derived from an EMBL/GenBank/DDBJ whole genome shotgun (WGS) entry which is preliminary data.</text>
</comment>
<proteinExistence type="predicted"/>
<gene>
    <name evidence="1" type="ORF">FRZ00_07650</name>
</gene>
<keyword evidence="2" id="KW-1185">Reference proteome</keyword>
<dbReference type="Proteomes" id="UP000327000">
    <property type="component" value="Unassembled WGS sequence"/>
</dbReference>
<dbReference type="AlphaFoldDB" id="A0A5N5WDI2"/>